<dbReference type="GO" id="GO:0022857">
    <property type="term" value="F:transmembrane transporter activity"/>
    <property type="evidence" value="ECO:0007669"/>
    <property type="project" value="UniProtKB-UniRule"/>
</dbReference>
<gene>
    <name evidence="4" type="ORF">GFB56_32930</name>
</gene>
<organism evidence="4 5">
    <name type="scientific">Ensifer canadensis</name>
    <dbReference type="NCBI Taxonomy" id="555315"/>
    <lineage>
        <taxon>Bacteria</taxon>
        <taxon>Pseudomonadati</taxon>
        <taxon>Pseudomonadota</taxon>
        <taxon>Alphaproteobacteria</taxon>
        <taxon>Hyphomicrobiales</taxon>
        <taxon>Rhizobiaceae</taxon>
        <taxon>Sinorhizobium/Ensifer group</taxon>
        <taxon>Ensifer</taxon>
    </lineage>
</organism>
<dbReference type="AlphaFoldDB" id="A0AAW4FW06"/>
<keyword evidence="1" id="KW-1003">Cell membrane</keyword>
<comment type="function">
    <text evidence="1">Part of the tripartite ATP-independent periplasmic (TRAP) transport system.</text>
</comment>
<evidence type="ECO:0000256" key="2">
    <source>
        <dbReference type="SAM" id="Phobius"/>
    </source>
</evidence>
<reference evidence="4 5" key="1">
    <citation type="submission" date="2020-01" db="EMBL/GenBank/DDBJ databases">
        <title>Draft genome assembly of Ensifer adhaerens T173.</title>
        <authorList>
            <person name="Craig J.E."/>
            <person name="Stinchcombe J.R."/>
        </authorList>
    </citation>
    <scope>NUCLEOTIDE SEQUENCE [LARGE SCALE GENOMIC DNA]</scope>
    <source>
        <strain evidence="4 5">T173</strain>
    </source>
</reference>
<dbReference type="EMBL" id="WXFA01000047">
    <property type="protein sequence ID" value="MBM3095528.1"/>
    <property type="molecule type" value="Genomic_DNA"/>
</dbReference>
<keyword evidence="1" id="KW-0997">Cell inner membrane</keyword>
<feature type="domain" description="TRAP C4-dicarboxylate transport system permease DctM subunit" evidence="3">
    <location>
        <begin position="15"/>
        <end position="111"/>
    </location>
</feature>
<keyword evidence="1" id="KW-0813">Transport</keyword>
<protein>
    <submittedName>
        <fullName evidence="4">TRAP transporter large permease subunit</fullName>
    </submittedName>
</protein>
<feature type="transmembrane region" description="Helical" evidence="2">
    <location>
        <begin position="12"/>
        <end position="31"/>
    </location>
</feature>
<keyword evidence="2" id="KW-0812">Transmembrane</keyword>
<accession>A0AAW4FW06</accession>
<name>A0AAW4FW06_9HYPH</name>
<dbReference type="InterPro" id="IPR010656">
    <property type="entry name" value="DctM"/>
</dbReference>
<dbReference type="Proteomes" id="UP000744980">
    <property type="component" value="Unassembled WGS sequence"/>
</dbReference>
<evidence type="ECO:0000259" key="3">
    <source>
        <dbReference type="Pfam" id="PF06808"/>
    </source>
</evidence>
<keyword evidence="5" id="KW-1185">Reference proteome</keyword>
<comment type="subcellular location">
    <subcellularLocation>
        <location evidence="1">Cell inner membrane</location>
        <topology evidence="1">Multi-pass membrane protein</topology>
    </subcellularLocation>
</comment>
<keyword evidence="2" id="KW-0472">Membrane</keyword>
<keyword evidence="2" id="KW-1133">Transmembrane helix</keyword>
<evidence type="ECO:0000256" key="1">
    <source>
        <dbReference type="RuleBase" id="RU369079"/>
    </source>
</evidence>
<dbReference type="Pfam" id="PF06808">
    <property type="entry name" value="DctM"/>
    <property type="match status" value="1"/>
</dbReference>
<evidence type="ECO:0000313" key="4">
    <source>
        <dbReference type="EMBL" id="MBM3095528.1"/>
    </source>
</evidence>
<proteinExistence type="predicted"/>
<sequence>MPLPWIYRPASCWPGGFVAGLVTAATLAVAIHFNGATTASADRVYAGECRRFGVRALPAFGLGVIVVAGIRAGVVAPTEAAALAASYSLVAAILKRTTIQEIGAAFRQSAREPQQSCC</sequence>
<comment type="caution">
    <text evidence="4">The sequence shown here is derived from an EMBL/GenBank/DDBJ whole genome shotgun (WGS) entry which is preliminary data.</text>
</comment>
<dbReference type="GO" id="GO:0005886">
    <property type="term" value="C:plasma membrane"/>
    <property type="evidence" value="ECO:0007669"/>
    <property type="project" value="UniProtKB-SubCell"/>
</dbReference>
<evidence type="ECO:0000313" key="5">
    <source>
        <dbReference type="Proteomes" id="UP000744980"/>
    </source>
</evidence>
<feature type="transmembrane region" description="Helical" evidence="2">
    <location>
        <begin position="52"/>
        <end position="70"/>
    </location>
</feature>